<organism evidence="2 3">
    <name type="scientific">Cohaesibacter celericrescens</name>
    <dbReference type="NCBI Taxonomy" id="2067669"/>
    <lineage>
        <taxon>Bacteria</taxon>
        <taxon>Pseudomonadati</taxon>
        <taxon>Pseudomonadota</taxon>
        <taxon>Alphaproteobacteria</taxon>
        <taxon>Hyphomicrobiales</taxon>
        <taxon>Cohaesibacteraceae</taxon>
    </lineage>
</organism>
<accession>A0A2N5XPW5</accession>
<comment type="caution">
    <text evidence="2">The sequence shown here is derived from an EMBL/GenBank/DDBJ whole genome shotgun (WGS) entry which is preliminary data.</text>
</comment>
<keyword evidence="1" id="KW-0812">Transmembrane</keyword>
<keyword evidence="1" id="KW-0472">Membrane</keyword>
<dbReference type="EMBL" id="PKUQ01000026">
    <property type="protein sequence ID" value="PLW76569.1"/>
    <property type="molecule type" value="Genomic_DNA"/>
</dbReference>
<evidence type="ECO:0008006" key="4">
    <source>
        <dbReference type="Google" id="ProtNLM"/>
    </source>
</evidence>
<proteinExistence type="predicted"/>
<sequence length="149" mass="16333">MMSQQKVGRLSGLKGEQKLKGPALSPSRLGFSMAAGISLFSVVVPVLTGGTIKFWGLALAVIFVLISFTVPKLLAPLAYWADKMVRGLQTGLSFVLMALLFWGMIVPFAAVMRRKGHNFLDLKLDPHATSYWTDSSGSDDVSERFKHPY</sequence>
<feature type="transmembrane region" description="Helical" evidence="1">
    <location>
        <begin position="91"/>
        <end position="112"/>
    </location>
</feature>
<keyword evidence="1" id="KW-1133">Transmembrane helix</keyword>
<protein>
    <recommendedName>
        <fullName evidence="4">SxtJ</fullName>
    </recommendedName>
</protein>
<dbReference type="AlphaFoldDB" id="A0A2N5XPW5"/>
<evidence type="ECO:0000313" key="3">
    <source>
        <dbReference type="Proteomes" id="UP000234881"/>
    </source>
</evidence>
<feature type="transmembrane region" description="Helical" evidence="1">
    <location>
        <begin position="54"/>
        <end position="79"/>
    </location>
</feature>
<keyword evidence="3" id="KW-1185">Reference proteome</keyword>
<dbReference type="Proteomes" id="UP000234881">
    <property type="component" value="Unassembled WGS sequence"/>
</dbReference>
<evidence type="ECO:0000256" key="1">
    <source>
        <dbReference type="SAM" id="Phobius"/>
    </source>
</evidence>
<name>A0A2N5XPW5_9HYPH</name>
<feature type="transmembrane region" description="Helical" evidence="1">
    <location>
        <begin position="29"/>
        <end position="47"/>
    </location>
</feature>
<reference evidence="2 3" key="1">
    <citation type="submission" date="2018-01" db="EMBL/GenBank/DDBJ databases">
        <title>The draft genome sequence of Cohaesibacter sp. H1304.</title>
        <authorList>
            <person name="Wang N.-N."/>
            <person name="Du Z.-J."/>
        </authorList>
    </citation>
    <scope>NUCLEOTIDE SEQUENCE [LARGE SCALE GENOMIC DNA]</scope>
    <source>
        <strain evidence="2 3">H1304</strain>
    </source>
</reference>
<gene>
    <name evidence="2" type="ORF">C0081_13955</name>
</gene>
<evidence type="ECO:0000313" key="2">
    <source>
        <dbReference type="EMBL" id="PLW76569.1"/>
    </source>
</evidence>